<feature type="non-terminal residue" evidence="22">
    <location>
        <position position="1"/>
    </location>
</feature>
<evidence type="ECO:0000256" key="20">
    <source>
        <dbReference type="SAM" id="MobiDB-lite"/>
    </source>
</evidence>
<evidence type="ECO:0000256" key="16">
    <source>
        <dbReference type="ARBA" id="ARBA00023136"/>
    </source>
</evidence>
<dbReference type="Pfam" id="PF13920">
    <property type="entry name" value="zf-C3HC4_3"/>
    <property type="match status" value="1"/>
</dbReference>
<comment type="similarity">
    <text evidence="4">Belongs to the pex2/pex10/pex12 family.</text>
</comment>
<evidence type="ECO:0000256" key="2">
    <source>
        <dbReference type="ARBA" id="ARBA00004585"/>
    </source>
</evidence>
<dbReference type="PANTHER" id="PTHR23350:SF0">
    <property type="entry name" value="PEROXISOME BIOGENESIS FACTOR 10"/>
    <property type="match status" value="1"/>
</dbReference>
<dbReference type="OrthoDB" id="6270329at2759"/>
<keyword evidence="17" id="KW-0576">Peroxisome</keyword>
<evidence type="ECO:0000256" key="5">
    <source>
        <dbReference type="ARBA" id="ARBA00012483"/>
    </source>
</evidence>
<evidence type="ECO:0000256" key="17">
    <source>
        <dbReference type="ARBA" id="ARBA00023140"/>
    </source>
</evidence>
<feature type="region of interest" description="Disordered" evidence="20">
    <location>
        <begin position="1"/>
        <end position="20"/>
    </location>
</feature>
<proteinExistence type="inferred from homology"/>
<keyword evidence="8" id="KW-0808">Transferase</keyword>
<evidence type="ECO:0000256" key="8">
    <source>
        <dbReference type="ARBA" id="ARBA00022679"/>
    </source>
</evidence>
<keyword evidence="7" id="KW-0962">Peroxisome biogenesis</keyword>
<dbReference type="Pfam" id="PF04757">
    <property type="entry name" value="Pex2_Pex12"/>
    <property type="match status" value="1"/>
</dbReference>
<evidence type="ECO:0000313" key="23">
    <source>
        <dbReference type="Proteomes" id="UP000027195"/>
    </source>
</evidence>
<evidence type="ECO:0000256" key="19">
    <source>
        <dbReference type="PROSITE-ProRule" id="PRU00175"/>
    </source>
</evidence>
<organism evidence="22 23">
    <name type="scientific">Botryobasidium botryosum (strain FD-172 SS1)</name>
    <dbReference type="NCBI Taxonomy" id="930990"/>
    <lineage>
        <taxon>Eukaryota</taxon>
        <taxon>Fungi</taxon>
        <taxon>Dikarya</taxon>
        <taxon>Basidiomycota</taxon>
        <taxon>Agaricomycotina</taxon>
        <taxon>Agaricomycetes</taxon>
        <taxon>Cantharellales</taxon>
        <taxon>Botryobasidiaceae</taxon>
        <taxon>Botryobasidium</taxon>
    </lineage>
</organism>
<evidence type="ECO:0000256" key="9">
    <source>
        <dbReference type="ARBA" id="ARBA00022692"/>
    </source>
</evidence>
<dbReference type="SMART" id="SM00184">
    <property type="entry name" value="RING"/>
    <property type="match status" value="1"/>
</dbReference>
<evidence type="ECO:0000256" key="1">
    <source>
        <dbReference type="ARBA" id="ARBA00000900"/>
    </source>
</evidence>
<keyword evidence="15" id="KW-1133">Transmembrane helix</keyword>
<dbReference type="CDD" id="cd16527">
    <property type="entry name" value="RING-HC_PEX10"/>
    <property type="match status" value="1"/>
</dbReference>
<keyword evidence="6" id="KW-0813">Transport</keyword>
<evidence type="ECO:0000313" key="22">
    <source>
        <dbReference type="EMBL" id="KDQ12034.1"/>
    </source>
</evidence>
<dbReference type="GO" id="GO:0016567">
    <property type="term" value="P:protein ubiquitination"/>
    <property type="evidence" value="ECO:0007669"/>
    <property type="project" value="UniProtKB-ARBA"/>
</dbReference>
<feature type="compositionally biased region" description="Polar residues" evidence="20">
    <location>
        <begin position="1"/>
        <end position="10"/>
    </location>
</feature>
<dbReference type="GO" id="GO:0061630">
    <property type="term" value="F:ubiquitin protein ligase activity"/>
    <property type="evidence" value="ECO:0007669"/>
    <property type="project" value="UniProtKB-EC"/>
</dbReference>
<dbReference type="Proteomes" id="UP000027195">
    <property type="component" value="Unassembled WGS sequence"/>
</dbReference>
<evidence type="ECO:0000256" key="4">
    <source>
        <dbReference type="ARBA" id="ARBA00008704"/>
    </source>
</evidence>
<reference evidence="23" key="1">
    <citation type="journal article" date="2014" name="Proc. Natl. Acad. Sci. U.S.A.">
        <title>Extensive sampling of basidiomycete genomes demonstrates inadequacy of the white-rot/brown-rot paradigm for wood decay fungi.</title>
        <authorList>
            <person name="Riley R."/>
            <person name="Salamov A.A."/>
            <person name="Brown D.W."/>
            <person name="Nagy L.G."/>
            <person name="Floudas D."/>
            <person name="Held B.W."/>
            <person name="Levasseur A."/>
            <person name="Lombard V."/>
            <person name="Morin E."/>
            <person name="Otillar R."/>
            <person name="Lindquist E.A."/>
            <person name="Sun H."/>
            <person name="LaButti K.M."/>
            <person name="Schmutz J."/>
            <person name="Jabbour D."/>
            <person name="Luo H."/>
            <person name="Baker S.E."/>
            <person name="Pisabarro A.G."/>
            <person name="Walton J.D."/>
            <person name="Blanchette R.A."/>
            <person name="Henrissat B."/>
            <person name="Martin F."/>
            <person name="Cullen D."/>
            <person name="Hibbett D.S."/>
            <person name="Grigoriev I.V."/>
        </authorList>
    </citation>
    <scope>NUCLEOTIDE SEQUENCE [LARGE SCALE GENOMIC DNA]</scope>
    <source>
        <strain evidence="23">FD-172 SS1</strain>
    </source>
</reference>
<dbReference type="EMBL" id="KL198053">
    <property type="protein sequence ID" value="KDQ12034.1"/>
    <property type="molecule type" value="Genomic_DNA"/>
</dbReference>
<keyword evidence="9" id="KW-0812">Transmembrane</keyword>
<evidence type="ECO:0000256" key="6">
    <source>
        <dbReference type="ARBA" id="ARBA00022448"/>
    </source>
</evidence>
<dbReference type="HOGENOM" id="CLU_041707_1_1_1"/>
<dbReference type="AlphaFoldDB" id="A0A067M8Y9"/>
<evidence type="ECO:0000256" key="10">
    <source>
        <dbReference type="ARBA" id="ARBA00022723"/>
    </source>
</evidence>
<dbReference type="Gene3D" id="3.30.40.10">
    <property type="entry name" value="Zinc/RING finger domain, C3HC4 (zinc finger)"/>
    <property type="match status" value="1"/>
</dbReference>
<evidence type="ECO:0000256" key="15">
    <source>
        <dbReference type="ARBA" id="ARBA00022989"/>
    </source>
</evidence>
<dbReference type="PANTHER" id="PTHR23350">
    <property type="entry name" value="PEROXISOME ASSEMBLY PROTEIN 10"/>
    <property type="match status" value="1"/>
</dbReference>
<keyword evidence="12" id="KW-0833">Ubl conjugation pathway</keyword>
<keyword evidence="23" id="KW-1185">Reference proteome</keyword>
<sequence length="331" mass="37646">MSENDISSTRARAPFSPATQQQIVRANQKDVYHVSQLREQTESVLRSVLGTRWLTRWEKEVDLISRLVYFGTSSILGAQTLGEEYVDTWQYDVRSRSTPSTRLRALLLLLPALPAYIRSRLASRISPESRLSKLLSALPYAAEAITEINLAVFYLSGSYYTISNRILSIRRLSSIPPDPNSRPPSYSFLGVLISMRLLYKLAVFLKPYYEKNILTGQGDVSVHEERRPSTAQKETYIDTQPVSILAQIPVTDDTRPDEDSFTMLDTSLLTPQEQAVRRCALCLEERMESCATECGHLFCWRCAVGWAREKPECPLCRQALDLTRLLPIYNL</sequence>
<evidence type="ECO:0000256" key="7">
    <source>
        <dbReference type="ARBA" id="ARBA00022593"/>
    </source>
</evidence>
<dbReference type="InterPro" id="IPR017907">
    <property type="entry name" value="Znf_RING_CS"/>
</dbReference>
<evidence type="ECO:0000259" key="21">
    <source>
        <dbReference type="PROSITE" id="PS50089"/>
    </source>
</evidence>
<dbReference type="GO" id="GO:0005778">
    <property type="term" value="C:peroxisomal membrane"/>
    <property type="evidence" value="ECO:0007669"/>
    <property type="project" value="UniProtKB-SubCell"/>
</dbReference>
<evidence type="ECO:0000256" key="18">
    <source>
        <dbReference type="ARBA" id="ARBA00041230"/>
    </source>
</evidence>
<dbReference type="InterPro" id="IPR006845">
    <property type="entry name" value="Pex_N"/>
</dbReference>
<name>A0A067M8Y9_BOTB1</name>
<evidence type="ECO:0000256" key="12">
    <source>
        <dbReference type="ARBA" id="ARBA00022786"/>
    </source>
</evidence>
<dbReference type="GO" id="GO:0008270">
    <property type="term" value="F:zinc ion binding"/>
    <property type="evidence" value="ECO:0007669"/>
    <property type="project" value="UniProtKB-KW"/>
</dbReference>
<comment type="pathway">
    <text evidence="3">Protein modification; protein ubiquitination.</text>
</comment>
<comment type="catalytic activity">
    <reaction evidence="1">
        <text>S-ubiquitinyl-[E2 ubiquitin-conjugating enzyme]-L-cysteine + [acceptor protein]-L-lysine = [E2 ubiquitin-conjugating enzyme]-L-cysteine + N(6)-ubiquitinyl-[acceptor protein]-L-lysine.</text>
        <dbReference type="EC" id="2.3.2.27"/>
    </reaction>
</comment>
<evidence type="ECO:0000256" key="3">
    <source>
        <dbReference type="ARBA" id="ARBA00004906"/>
    </source>
</evidence>
<dbReference type="InterPro" id="IPR013083">
    <property type="entry name" value="Znf_RING/FYVE/PHD"/>
</dbReference>
<dbReference type="PROSITE" id="PS00518">
    <property type="entry name" value="ZF_RING_1"/>
    <property type="match status" value="1"/>
</dbReference>
<protein>
    <recommendedName>
        <fullName evidence="5">RING-type E3 ubiquitin transferase</fullName>
        <ecNumber evidence="5">2.3.2.27</ecNumber>
    </recommendedName>
    <alternativeName>
        <fullName evidence="18">Peroxin-10</fullName>
    </alternativeName>
</protein>
<dbReference type="FunCoup" id="A0A067M8Y9">
    <property type="interactions" value="49"/>
</dbReference>
<dbReference type="InterPro" id="IPR025654">
    <property type="entry name" value="PEX2/10"/>
</dbReference>
<dbReference type="SUPFAM" id="SSF57850">
    <property type="entry name" value="RING/U-box"/>
    <property type="match status" value="1"/>
</dbReference>
<accession>A0A067M8Y9</accession>
<dbReference type="InParanoid" id="A0A067M8Y9"/>
<keyword evidence="16" id="KW-0472">Membrane</keyword>
<dbReference type="EC" id="2.3.2.27" evidence="5"/>
<evidence type="ECO:0000256" key="11">
    <source>
        <dbReference type="ARBA" id="ARBA00022771"/>
    </source>
</evidence>
<feature type="domain" description="RING-type" evidence="21">
    <location>
        <begin position="279"/>
        <end position="317"/>
    </location>
</feature>
<keyword evidence="11 19" id="KW-0863">Zinc-finger</keyword>
<keyword evidence="14" id="KW-0653">Protein transport</keyword>
<gene>
    <name evidence="22" type="ORF">BOTBODRAFT_34895</name>
</gene>
<keyword evidence="13" id="KW-0862">Zinc</keyword>
<comment type="subcellular location">
    <subcellularLocation>
        <location evidence="2">Peroxisome membrane</location>
        <topology evidence="2">Multi-pass membrane protein</topology>
    </subcellularLocation>
</comment>
<dbReference type="STRING" id="930990.A0A067M8Y9"/>
<dbReference type="GO" id="GO:0016562">
    <property type="term" value="P:protein import into peroxisome matrix, receptor recycling"/>
    <property type="evidence" value="ECO:0007669"/>
    <property type="project" value="UniProtKB-ARBA"/>
</dbReference>
<evidence type="ECO:0000256" key="13">
    <source>
        <dbReference type="ARBA" id="ARBA00022833"/>
    </source>
</evidence>
<dbReference type="PROSITE" id="PS50089">
    <property type="entry name" value="ZF_RING_2"/>
    <property type="match status" value="1"/>
</dbReference>
<keyword evidence="10" id="KW-0479">Metal-binding</keyword>
<evidence type="ECO:0000256" key="14">
    <source>
        <dbReference type="ARBA" id="ARBA00022927"/>
    </source>
</evidence>
<dbReference type="InterPro" id="IPR001841">
    <property type="entry name" value="Znf_RING"/>
</dbReference>